<protein>
    <submittedName>
        <fullName evidence="1">Uncharacterized protein</fullName>
    </submittedName>
</protein>
<dbReference type="AlphaFoldDB" id="A0A1M3T017"/>
<gene>
    <name evidence="1" type="ORF">ASPFODRAFT_708880</name>
</gene>
<proteinExistence type="predicted"/>
<dbReference type="Proteomes" id="UP000184063">
    <property type="component" value="Unassembled WGS sequence"/>
</dbReference>
<sequence length="110" mass="12380">MGSLFCCSMVSICIASMDEVTRLLTARQLGSWYCSCLYIASCFPLNNNNQASLELQQFWVAGRRNSPTAHSLTPPWSVTVYKGSSFERECWCWQLQGNLVCRSQDKGIVV</sequence>
<name>A0A1M3T017_ASPLC</name>
<reference evidence="2" key="1">
    <citation type="journal article" date="2017" name="Genome Biol.">
        <title>Comparative genomics reveals high biological diversity and specific adaptations in the industrially and medically important fungal genus Aspergillus.</title>
        <authorList>
            <person name="de Vries R.P."/>
            <person name="Riley R."/>
            <person name="Wiebenga A."/>
            <person name="Aguilar-Osorio G."/>
            <person name="Amillis S."/>
            <person name="Uchima C.A."/>
            <person name="Anderluh G."/>
            <person name="Asadollahi M."/>
            <person name="Askin M."/>
            <person name="Barry K."/>
            <person name="Battaglia E."/>
            <person name="Bayram O."/>
            <person name="Benocci T."/>
            <person name="Braus-Stromeyer S.A."/>
            <person name="Caldana C."/>
            <person name="Canovas D."/>
            <person name="Cerqueira G.C."/>
            <person name="Chen F."/>
            <person name="Chen W."/>
            <person name="Choi C."/>
            <person name="Clum A."/>
            <person name="Dos Santos R.A."/>
            <person name="Damasio A.R."/>
            <person name="Diallinas G."/>
            <person name="Emri T."/>
            <person name="Fekete E."/>
            <person name="Flipphi M."/>
            <person name="Freyberg S."/>
            <person name="Gallo A."/>
            <person name="Gournas C."/>
            <person name="Habgood R."/>
            <person name="Hainaut M."/>
            <person name="Harispe M.L."/>
            <person name="Henrissat B."/>
            <person name="Hilden K.S."/>
            <person name="Hope R."/>
            <person name="Hossain A."/>
            <person name="Karabika E."/>
            <person name="Karaffa L."/>
            <person name="Karanyi Z."/>
            <person name="Krasevec N."/>
            <person name="Kuo A."/>
            <person name="Kusch H."/>
            <person name="LaButti K."/>
            <person name="Lagendijk E.L."/>
            <person name="Lapidus A."/>
            <person name="Levasseur A."/>
            <person name="Lindquist E."/>
            <person name="Lipzen A."/>
            <person name="Logrieco A.F."/>
            <person name="MacCabe A."/>
            <person name="Maekelae M.R."/>
            <person name="Malavazi I."/>
            <person name="Melin P."/>
            <person name="Meyer V."/>
            <person name="Mielnichuk N."/>
            <person name="Miskei M."/>
            <person name="Molnar A.P."/>
            <person name="Mule G."/>
            <person name="Ngan C.Y."/>
            <person name="Orejas M."/>
            <person name="Orosz E."/>
            <person name="Ouedraogo J.P."/>
            <person name="Overkamp K.M."/>
            <person name="Park H.-S."/>
            <person name="Perrone G."/>
            <person name="Piumi F."/>
            <person name="Punt P.J."/>
            <person name="Ram A.F."/>
            <person name="Ramon A."/>
            <person name="Rauscher S."/>
            <person name="Record E."/>
            <person name="Riano-Pachon D.M."/>
            <person name="Robert V."/>
            <person name="Roehrig J."/>
            <person name="Ruller R."/>
            <person name="Salamov A."/>
            <person name="Salih N.S."/>
            <person name="Samson R.A."/>
            <person name="Sandor E."/>
            <person name="Sanguinetti M."/>
            <person name="Schuetze T."/>
            <person name="Sepcic K."/>
            <person name="Shelest E."/>
            <person name="Sherlock G."/>
            <person name="Sophianopoulou V."/>
            <person name="Squina F.M."/>
            <person name="Sun H."/>
            <person name="Susca A."/>
            <person name="Todd R.B."/>
            <person name="Tsang A."/>
            <person name="Unkles S.E."/>
            <person name="van de Wiele N."/>
            <person name="van Rossen-Uffink D."/>
            <person name="Oliveira J.V."/>
            <person name="Vesth T.C."/>
            <person name="Visser J."/>
            <person name="Yu J.-H."/>
            <person name="Zhou M."/>
            <person name="Andersen M.R."/>
            <person name="Archer D.B."/>
            <person name="Baker S.E."/>
            <person name="Benoit I."/>
            <person name="Brakhage A.A."/>
            <person name="Braus G.H."/>
            <person name="Fischer R."/>
            <person name="Frisvad J.C."/>
            <person name="Goldman G.H."/>
            <person name="Houbraken J."/>
            <person name="Oakley B."/>
            <person name="Pocsi I."/>
            <person name="Scazzocchio C."/>
            <person name="Seiboth B."/>
            <person name="vanKuyk P.A."/>
            <person name="Wortman J."/>
            <person name="Dyer P.S."/>
            <person name="Grigoriev I.V."/>
        </authorList>
    </citation>
    <scope>NUCLEOTIDE SEQUENCE [LARGE SCALE GENOMIC DNA]</scope>
    <source>
        <strain evidence="2">CBS 106.47</strain>
    </source>
</reference>
<evidence type="ECO:0000313" key="2">
    <source>
        <dbReference type="Proteomes" id="UP000184063"/>
    </source>
</evidence>
<dbReference type="VEuPathDB" id="FungiDB:ASPFODRAFT_708880"/>
<accession>A0A1M3T017</accession>
<organism evidence="1 2">
    <name type="scientific">Aspergillus luchuensis (strain CBS 106.47)</name>
    <dbReference type="NCBI Taxonomy" id="1137211"/>
    <lineage>
        <taxon>Eukaryota</taxon>
        <taxon>Fungi</taxon>
        <taxon>Dikarya</taxon>
        <taxon>Ascomycota</taxon>
        <taxon>Pezizomycotina</taxon>
        <taxon>Eurotiomycetes</taxon>
        <taxon>Eurotiomycetidae</taxon>
        <taxon>Eurotiales</taxon>
        <taxon>Aspergillaceae</taxon>
        <taxon>Aspergillus</taxon>
        <taxon>Aspergillus subgen. Circumdati</taxon>
    </lineage>
</organism>
<evidence type="ECO:0000313" key="1">
    <source>
        <dbReference type="EMBL" id="OJZ80104.1"/>
    </source>
</evidence>
<dbReference type="EMBL" id="KV878261">
    <property type="protein sequence ID" value="OJZ80104.1"/>
    <property type="molecule type" value="Genomic_DNA"/>
</dbReference>